<evidence type="ECO:0000256" key="1">
    <source>
        <dbReference type="SAM" id="MobiDB-lite"/>
    </source>
</evidence>
<feature type="region of interest" description="Disordered" evidence="1">
    <location>
        <begin position="255"/>
        <end position="277"/>
    </location>
</feature>
<proteinExistence type="predicted"/>
<protein>
    <recommendedName>
        <fullName evidence="2">Contractile injection system tube protein N-terminal domain-containing protein</fullName>
    </recommendedName>
</protein>
<dbReference type="RefSeq" id="WP_380863645.1">
    <property type="nucleotide sequence ID" value="NZ_JBHSKM010000044.1"/>
</dbReference>
<evidence type="ECO:0000259" key="2">
    <source>
        <dbReference type="Pfam" id="PF19266"/>
    </source>
</evidence>
<accession>A0ABW0CUQ7</accession>
<sequence>MTAPLAKATLQEVGTRPPAKPRKPVTVQFNPTSLRLQMANNVDMKKAFGKRPVVQYDGTSSSTLSFDLIYDTSDVGTTQKPVDVRMHTKEVERFLLPAKGTKSVPPLVRFCYGTFQLVGVMSALNEDYDLFSANGVPLRAKLAVTIKEQLPEYEAGRVGPASNTGAGARDGQGLLPPGGVTPSGQDRTGSVVAGESAPEFAGRMGLDPASWKDLDLGGQDPLSLSAGATVDFSASLSAGPGLAAGITAGVTVGTTAGDPSAGRREPDPRAVTSAGGLQNTLTQQAAVRAAAAADAQRAGFGAPEAARTQAAVPREADRRELTFGTGVPLKSQVRPSATGSGDVPVTADPTVPPWLALGVPRATAKRPARGCACHAGGCRCIGGPT</sequence>
<organism evidence="3 4">
    <name type="scientific">Streptomyces coerulescens</name>
    <dbReference type="NCBI Taxonomy" id="29304"/>
    <lineage>
        <taxon>Bacteria</taxon>
        <taxon>Bacillati</taxon>
        <taxon>Actinomycetota</taxon>
        <taxon>Actinomycetes</taxon>
        <taxon>Kitasatosporales</taxon>
        <taxon>Streptomycetaceae</taxon>
        <taxon>Streptomyces</taxon>
    </lineage>
</organism>
<dbReference type="InterPro" id="IPR045361">
    <property type="entry name" value="CIS_tube_prot_N"/>
</dbReference>
<feature type="region of interest" description="Disordered" evidence="1">
    <location>
        <begin position="300"/>
        <end position="347"/>
    </location>
</feature>
<feature type="region of interest" description="Disordered" evidence="1">
    <location>
        <begin position="1"/>
        <end position="23"/>
    </location>
</feature>
<evidence type="ECO:0000313" key="3">
    <source>
        <dbReference type="EMBL" id="MFC5219675.1"/>
    </source>
</evidence>
<feature type="domain" description="Contractile injection system tube protein N-terminal" evidence="2">
    <location>
        <begin position="5"/>
        <end position="151"/>
    </location>
</feature>
<comment type="caution">
    <text evidence="3">The sequence shown here is derived from an EMBL/GenBank/DDBJ whole genome shotgun (WGS) entry which is preliminary data.</text>
</comment>
<dbReference type="Pfam" id="PF19266">
    <property type="entry name" value="CIS_tube"/>
    <property type="match status" value="1"/>
</dbReference>
<feature type="region of interest" description="Disordered" evidence="1">
    <location>
        <begin position="156"/>
        <end position="191"/>
    </location>
</feature>
<evidence type="ECO:0000313" key="4">
    <source>
        <dbReference type="Proteomes" id="UP001596263"/>
    </source>
</evidence>
<reference evidence="4" key="1">
    <citation type="journal article" date="2019" name="Int. J. Syst. Evol. Microbiol.">
        <title>The Global Catalogue of Microorganisms (GCM) 10K type strain sequencing project: providing services to taxonomists for standard genome sequencing and annotation.</title>
        <authorList>
            <consortium name="The Broad Institute Genomics Platform"/>
            <consortium name="The Broad Institute Genome Sequencing Center for Infectious Disease"/>
            <person name="Wu L."/>
            <person name="Ma J."/>
        </authorList>
    </citation>
    <scope>NUCLEOTIDE SEQUENCE [LARGE SCALE GENOMIC DNA]</scope>
    <source>
        <strain evidence="4">KCTC 42586</strain>
    </source>
</reference>
<gene>
    <name evidence="3" type="ORF">ACFPQ9_38205</name>
</gene>
<dbReference type="Proteomes" id="UP001596263">
    <property type="component" value="Unassembled WGS sequence"/>
</dbReference>
<dbReference type="EMBL" id="JBHSKM010000044">
    <property type="protein sequence ID" value="MFC5219675.1"/>
    <property type="molecule type" value="Genomic_DNA"/>
</dbReference>
<keyword evidence="4" id="KW-1185">Reference proteome</keyword>
<name>A0ABW0CUQ7_STRCD</name>